<sequence length="56" mass="6820">MRLEWLEKHLTGRWKNSTHRTWHFYGKRWVTLPLAYGNATRSVLHCQLEPQNRLSD</sequence>
<name>A0ABR8VAI6_9BACT</name>
<gene>
    <name evidence="1" type="ORF">H9626_06110</name>
</gene>
<reference evidence="1 2" key="1">
    <citation type="submission" date="2020-08" db="EMBL/GenBank/DDBJ databases">
        <title>A Genomic Blueprint of the Chicken Gut Microbiome.</title>
        <authorList>
            <person name="Gilroy R."/>
            <person name="Ravi A."/>
            <person name="Getino M."/>
            <person name="Pursley I."/>
            <person name="Horton D.L."/>
            <person name="Alikhan N.-F."/>
            <person name="Baker D."/>
            <person name="Gharbi K."/>
            <person name="Hall N."/>
            <person name="Watson M."/>
            <person name="Adriaenssens E.M."/>
            <person name="Foster-Nyarko E."/>
            <person name="Jarju S."/>
            <person name="Secka A."/>
            <person name="Antonio M."/>
            <person name="Oren A."/>
            <person name="Chaudhuri R."/>
            <person name="La Ragione R.M."/>
            <person name="Hildebrand F."/>
            <person name="Pallen M.J."/>
        </authorList>
    </citation>
    <scope>NUCLEOTIDE SEQUENCE [LARGE SCALE GENOMIC DNA]</scope>
    <source>
        <strain evidence="1 2">Sa1YUN3</strain>
    </source>
</reference>
<accession>A0ABR8VAI6</accession>
<evidence type="ECO:0000313" key="1">
    <source>
        <dbReference type="EMBL" id="MBD8001795.1"/>
    </source>
</evidence>
<keyword evidence="2" id="KW-1185">Reference proteome</keyword>
<organism evidence="1 2">
    <name type="scientific">Phocaeicola faecium</name>
    <dbReference type="NCBI Taxonomy" id="2762213"/>
    <lineage>
        <taxon>Bacteria</taxon>
        <taxon>Pseudomonadati</taxon>
        <taxon>Bacteroidota</taxon>
        <taxon>Bacteroidia</taxon>
        <taxon>Bacteroidales</taxon>
        <taxon>Bacteroidaceae</taxon>
        <taxon>Phocaeicola</taxon>
    </lineage>
</organism>
<dbReference type="Proteomes" id="UP000616346">
    <property type="component" value="Unassembled WGS sequence"/>
</dbReference>
<protein>
    <submittedName>
        <fullName evidence="1">Uncharacterized protein</fullName>
    </submittedName>
</protein>
<dbReference type="EMBL" id="JACSPQ010000002">
    <property type="protein sequence ID" value="MBD8001795.1"/>
    <property type="molecule type" value="Genomic_DNA"/>
</dbReference>
<proteinExistence type="predicted"/>
<comment type="caution">
    <text evidence="1">The sequence shown here is derived from an EMBL/GenBank/DDBJ whole genome shotgun (WGS) entry which is preliminary data.</text>
</comment>
<dbReference type="RefSeq" id="WP_191709924.1">
    <property type="nucleotide sequence ID" value="NZ_JACSPQ010000002.1"/>
</dbReference>
<evidence type="ECO:0000313" key="2">
    <source>
        <dbReference type="Proteomes" id="UP000616346"/>
    </source>
</evidence>